<dbReference type="AlphaFoldDB" id="A0A6J6B467"/>
<dbReference type="EMBL" id="CAFBQJ010000004">
    <property type="protein sequence ID" value="CAB5044015.1"/>
    <property type="molecule type" value="Genomic_DNA"/>
</dbReference>
<proteinExistence type="predicted"/>
<organism evidence="1">
    <name type="scientific">freshwater metagenome</name>
    <dbReference type="NCBI Taxonomy" id="449393"/>
    <lineage>
        <taxon>unclassified sequences</taxon>
        <taxon>metagenomes</taxon>
        <taxon>ecological metagenomes</taxon>
    </lineage>
</organism>
<dbReference type="EMBL" id="CAEZZV010000021">
    <property type="protein sequence ID" value="CAB4771301.1"/>
    <property type="molecule type" value="Genomic_DNA"/>
</dbReference>
<evidence type="ECO:0000313" key="4">
    <source>
        <dbReference type="EMBL" id="CAB5044015.1"/>
    </source>
</evidence>
<dbReference type="EMBL" id="CAFBRX010000054">
    <property type="protein sequence ID" value="CAB5120708.1"/>
    <property type="molecule type" value="Genomic_DNA"/>
</dbReference>
<dbReference type="EMBL" id="CAEZSL010000008">
    <property type="protein sequence ID" value="CAB4533123.1"/>
    <property type="molecule type" value="Genomic_DNA"/>
</dbReference>
<evidence type="ECO:0000313" key="3">
    <source>
        <dbReference type="EMBL" id="CAB4771301.1"/>
    </source>
</evidence>
<evidence type="ECO:0000313" key="1">
    <source>
        <dbReference type="EMBL" id="CAB4533123.1"/>
    </source>
</evidence>
<evidence type="ECO:0000313" key="5">
    <source>
        <dbReference type="EMBL" id="CAB5120708.1"/>
    </source>
</evidence>
<protein>
    <submittedName>
        <fullName evidence="1">Unannotated protein</fullName>
    </submittedName>
</protein>
<gene>
    <name evidence="1" type="ORF">UFOPK1421_00133</name>
    <name evidence="2" type="ORF">UFOPK1960_00468</name>
    <name evidence="3" type="ORF">UFOPK2921_00273</name>
    <name evidence="4" type="ORF">UFOPK4275_00046</name>
    <name evidence="5" type="ORF">UFOPK4422_00668</name>
</gene>
<name>A0A6J6B467_9ZZZZ</name>
<accession>A0A6J6B467</accession>
<evidence type="ECO:0000313" key="2">
    <source>
        <dbReference type="EMBL" id="CAB4627314.1"/>
    </source>
</evidence>
<reference evidence="1" key="1">
    <citation type="submission" date="2020-05" db="EMBL/GenBank/DDBJ databases">
        <authorList>
            <person name="Chiriac C."/>
            <person name="Salcher M."/>
            <person name="Ghai R."/>
            <person name="Kavagutti S V."/>
        </authorList>
    </citation>
    <scope>NUCLEOTIDE SEQUENCE</scope>
</reference>
<sequence>MTKKFDTRPKSVAKKRIDKRSRVATAKLREAERRTAQILADPRFSLEIWEAAGMPAERGFMLRQFIQLPPREEPLGWRDPNVEDESFWPKKRSGLSILWLRRATDFPQVIG</sequence>
<dbReference type="EMBL" id="CAEZVL010000050">
    <property type="protein sequence ID" value="CAB4627314.1"/>
    <property type="molecule type" value="Genomic_DNA"/>
</dbReference>